<dbReference type="InterPro" id="IPR017790">
    <property type="entry name" value="Penicillin-binding_protein_2"/>
</dbReference>
<evidence type="ECO:0000256" key="11">
    <source>
        <dbReference type="ARBA" id="ARBA00022989"/>
    </source>
</evidence>
<keyword evidence="5" id="KW-0121">Carboxypeptidase</keyword>
<evidence type="ECO:0000313" key="19">
    <source>
        <dbReference type="Proteomes" id="UP000185544"/>
    </source>
</evidence>
<keyword evidence="11 15" id="KW-1133">Transmembrane helix</keyword>
<name>A0A1L6MVF1_9BACT</name>
<dbReference type="InterPro" id="IPR001460">
    <property type="entry name" value="PCN-bd_Tpept"/>
</dbReference>
<dbReference type="STRING" id="1882918.BCY86_01335"/>
<organism evidence="18 19">
    <name type="scientific">Pajaroellobacter abortibovis</name>
    <dbReference type="NCBI Taxonomy" id="1882918"/>
    <lineage>
        <taxon>Bacteria</taxon>
        <taxon>Pseudomonadati</taxon>
        <taxon>Myxococcota</taxon>
        <taxon>Polyangia</taxon>
        <taxon>Polyangiales</taxon>
        <taxon>Polyangiaceae</taxon>
    </lineage>
</organism>
<evidence type="ECO:0000256" key="12">
    <source>
        <dbReference type="ARBA" id="ARBA00023136"/>
    </source>
</evidence>
<evidence type="ECO:0000256" key="3">
    <source>
        <dbReference type="ARBA" id="ARBA00022475"/>
    </source>
</evidence>
<evidence type="ECO:0000256" key="14">
    <source>
        <dbReference type="SAM" id="MobiDB-lite"/>
    </source>
</evidence>
<evidence type="ECO:0000256" key="15">
    <source>
        <dbReference type="SAM" id="Phobius"/>
    </source>
</evidence>
<dbReference type="Proteomes" id="UP000185544">
    <property type="component" value="Chromosome"/>
</dbReference>
<evidence type="ECO:0000259" key="17">
    <source>
        <dbReference type="Pfam" id="PF03717"/>
    </source>
</evidence>
<dbReference type="GO" id="GO:0009002">
    <property type="term" value="F:serine-type D-Ala-D-Ala carboxypeptidase activity"/>
    <property type="evidence" value="ECO:0007669"/>
    <property type="project" value="InterPro"/>
</dbReference>
<dbReference type="NCBIfam" id="TIGR03423">
    <property type="entry name" value="pbp2_mrdA"/>
    <property type="match status" value="1"/>
</dbReference>
<dbReference type="InterPro" id="IPR005311">
    <property type="entry name" value="PBP_dimer"/>
</dbReference>
<reference evidence="18 19" key="1">
    <citation type="submission" date="2016-08" db="EMBL/GenBank/DDBJ databases">
        <title>Identification and validation of antigenic proteins from Pajaroellobacter abortibovis using de-novo genome sequence assembly and reverse vaccinology.</title>
        <authorList>
            <person name="Welly B.T."/>
            <person name="Miller M.R."/>
            <person name="Stott J.L."/>
            <person name="Blanchard M.T."/>
            <person name="Islas-Trejo A.D."/>
            <person name="O'Rourke S.M."/>
            <person name="Young A.E."/>
            <person name="Medrano J.F."/>
            <person name="Van Eenennaam A.L."/>
        </authorList>
    </citation>
    <scope>NUCLEOTIDE SEQUENCE [LARGE SCALE GENOMIC DNA]</scope>
    <source>
        <strain evidence="18 19">BTF92-0548A/99-0131</strain>
    </source>
</reference>
<dbReference type="RefSeq" id="WP_075276120.1">
    <property type="nucleotide sequence ID" value="NZ_CP016908.1"/>
</dbReference>
<dbReference type="Pfam" id="PF00905">
    <property type="entry name" value="Transpeptidase"/>
    <property type="match status" value="1"/>
</dbReference>
<dbReference type="SUPFAM" id="SSF56519">
    <property type="entry name" value="Penicillin binding protein dimerisation domain"/>
    <property type="match status" value="1"/>
</dbReference>
<dbReference type="GO" id="GO:0009252">
    <property type="term" value="P:peptidoglycan biosynthetic process"/>
    <property type="evidence" value="ECO:0007669"/>
    <property type="project" value="UniProtKB-KW"/>
</dbReference>
<dbReference type="PANTHER" id="PTHR30627:SF2">
    <property type="entry name" value="PEPTIDOGLYCAN D,D-TRANSPEPTIDASE MRDA"/>
    <property type="match status" value="1"/>
</dbReference>
<evidence type="ECO:0000256" key="4">
    <source>
        <dbReference type="ARBA" id="ARBA00022519"/>
    </source>
</evidence>
<dbReference type="SUPFAM" id="SSF56601">
    <property type="entry name" value="beta-lactamase/transpeptidase-like"/>
    <property type="match status" value="1"/>
</dbReference>
<dbReference type="Pfam" id="PF03717">
    <property type="entry name" value="PBP_dimer"/>
    <property type="match status" value="1"/>
</dbReference>
<dbReference type="Gene3D" id="3.40.710.10">
    <property type="entry name" value="DD-peptidase/beta-lactamase superfamily"/>
    <property type="match status" value="1"/>
</dbReference>
<feature type="region of interest" description="Disordered" evidence="14">
    <location>
        <begin position="656"/>
        <end position="684"/>
    </location>
</feature>
<keyword evidence="13" id="KW-0961">Cell wall biogenesis/degradation</keyword>
<evidence type="ECO:0000256" key="13">
    <source>
        <dbReference type="ARBA" id="ARBA00023316"/>
    </source>
</evidence>
<evidence type="ECO:0000256" key="7">
    <source>
        <dbReference type="ARBA" id="ARBA00022692"/>
    </source>
</evidence>
<dbReference type="AlphaFoldDB" id="A0A1L6MVF1"/>
<keyword evidence="19" id="KW-1185">Reference proteome</keyword>
<keyword evidence="10" id="KW-0573">Peptidoglycan synthesis</keyword>
<dbReference type="OrthoDB" id="9766847at2"/>
<evidence type="ECO:0000313" key="18">
    <source>
        <dbReference type="EMBL" id="APR99471.1"/>
    </source>
</evidence>
<feature type="compositionally biased region" description="Low complexity" evidence="14">
    <location>
        <begin position="656"/>
        <end position="668"/>
    </location>
</feature>
<feature type="transmembrane region" description="Helical" evidence="15">
    <location>
        <begin position="20"/>
        <end position="37"/>
    </location>
</feature>
<evidence type="ECO:0000256" key="6">
    <source>
        <dbReference type="ARBA" id="ARBA00022670"/>
    </source>
</evidence>
<dbReference type="GO" id="GO:0071555">
    <property type="term" value="P:cell wall organization"/>
    <property type="evidence" value="ECO:0007669"/>
    <property type="project" value="UniProtKB-KW"/>
</dbReference>
<evidence type="ECO:0000256" key="9">
    <source>
        <dbReference type="ARBA" id="ARBA00022960"/>
    </source>
</evidence>
<dbReference type="GO" id="GO:0071972">
    <property type="term" value="F:peptidoglycan L,D-transpeptidase activity"/>
    <property type="evidence" value="ECO:0007669"/>
    <property type="project" value="TreeGrafter"/>
</dbReference>
<feature type="domain" description="Penicillin-binding protein transpeptidase" evidence="16">
    <location>
        <begin position="310"/>
        <end position="646"/>
    </location>
</feature>
<evidence type="ECO:0000256" key="2">
    <source>
        <dbReference type="ARBA" id="ARBA00004236"/>
    </source>
</evidence>
<keyword evidence="9" id="KW-0133">Cell shape</keyword>
<dbReference type="PANTHER" id="PTHR30627">
    <property type="entry name" value="PEPTIDOGLYCAN D,D-TRANSPEPTIDASE"/>
    <property type="match status" value="1"/>
</dbReference>
<dbReference type="InterPro" id="IPR012338">
    <property type="entry name" value="Beta-lactam/transpept-like"/>
</dbReference>
<dbReference type="GO" id="GO:0005886">
    <property type="term" value="C:plasma membrane"/>
    <property type="evidence" value="ECO:0007669"/>
    <property type="project" value="UniProtKB-SubCell"/>
</dbReference>
<keyword evidence="3" id="KW-1003">Cell membrane</keyword>
<evidence type="ECO:0000256" key="1">
    <source>
        <dbReference type="ARBA" id="ARBA00004167"/>
    </source>
</evidence>
<evidence type="ECO:0000256" key="5">
    <source>
        <dbReference type="ARBA" id="ARBA00022645"/>
    </source>
</evidence>
<sequence>MSDFLLSRADAGEFRKRYRWLILITLLAFTTILIRLFQLQILSHKEYEGIARQNIVRRVSLTTTRGLIRDAYGQVLATNRPIYNAFIVPGRMMLSSSNSQYNLHSNQNESWARLTDILRLNPSERHQFEQKMKTACITQEERSPCWRSIVIREDLPRDIIAELKQYQSELPGVGVTSTLIRDYPYNHLAAHTIGYLSEINPETLSRFRPQGYEHWNEEEKKKTNPLAYELGDKLGVSGVEALAESFLRGQKGWEKRIIDARGRYRTGPEIERLLEAPIRSKAIAGKNIRLTLDIELEQAIEKAFAFFKRGAAVVVEVQTGRLLALYSKPDFDLNELSGGGGRNRIREAFQLLQSNPFYPMLDRTMSGTFHPGSVFKPFTALALLHDNLVKLEETVECKGSITLGHRIFRCSHIHGKMTLREALAQSCNVYFFKVAERAGMDRIAQVASSFGLGEKTGIGMNAEAAGRIPTRYWYNLKHPGQFRIGLTLNTSIGQGDTMITPLQMALAYAAIANGDTLYAPQIIRSIERNDGSIIQDFPPRVRAHLPFSAEHLEIIKDGLKEAVTSPKGTAYPMHALDLDIAGKTGTAQTGGTIIQNRNSKLFHEHRDHAWFAGFAPLKSPVIAVVVLLEHGGSGPRNAVPIAMRIFQDYFRLSSMRSHTSPSTSTPTTDINQNSKGSSWRDKGL</sequence>
<accession>A0A1L6MVF1</accession>
<dbReference type="InterPro" id="IPR050515">
    <property type="entry name" value="Beta-lactam/transpept"/>
</dbReference>
<keyword evidence="12 15" id="KW-0472">Membrane</keyword>
<dbReference type="Gene3D" id="3.90.1310.10">
    <property type="entry name" value="Penicillin-binding protein 2a (Domain 2)"/>
    <property type="match status" value="1"/>
</dbReference>
<keyword evidence="7 15" id="KW-0812">Transmembrane</keyword>
<keyword evidence="4" id="KW-0997">Cell inner membrane</keyword>
<keyword evidence="6" id="KW-0645">Protease</keyword>
<dbReference type="GO" id="GO:0006508">
    <property type="term" value="P:proteolysis"/>
    <property type="evidence" value="ECO:0007669"/>
    <property type="project" value="UniProtKB-KW"/>
</dbReference>
<protein>
    <submittedName>
        <fullName evidence="18">Penicillin-binding protein 2</fullName>
    </submittedName>
</protein>
<evidence type="ECO:0000256" key="8">
    <source>
        <dbReference type="ARBA" id="ARBA00022801"/>
    </source>
</evidence>
<proteinExistence type="predicted"/>
<dbReference type="GO" id="GO:0008658">
    <property type="term" value="F:penicillin binding"/>
    <property type="evidence" value="ECO:0007669"/>
    <property type="project" value="InterPro"/>
</dbReference>
<feature type="domain" description="Penicillin-binding protein dimerisation" evidence="17">
    <location>
        <begin position="63"/>
        <end position="264"/>
    </location>
</feature>
<dbReference type="EMBL" id="CP016908">
    <property type="protein sequence ID" value="APR99471.1"/>
    <property type="molecule type" value="Genomic_DNA"/>
</dbReference>
<evidence type="ECO:0000259" key="16">
    <source>
        <dbReference type="Pfam" id="PF00905"/>
    </source>
</evidence>
<dbReference type="InterPro" id="IPR036138">
    <property type="entry name" value="PBP_dimer_sf"/>
</dbReference>
<evidence type="ECO:0000256" key="10">
    <source>
        <dbReference type="ARBA" id="ARBA00022984"/>
    </source>
</evidence>
<dbReference type="GO" id="GO:0008360">
    <property type="term" value="P:regulation of cell shape"/>
    <property type="evidence" value="ECO:0007669"/>
    <property type="project" value="UniProtKB-KW"/>
</dbReference>
<keyword evidence="8" id="KW-0378">Hydrolase</keyword>
<comment type="subcellular location">
    <subcellularLocation>
        <location evidence="2">Cell membrane</location>
    </subcellularLocation>
    <subcellularLocation>
        <location evidence="1">Membrane</location>
        <topology evidence="1">Single-pass membrane protein</topology>
    </subcellularLocation>
</comment>
<dbReference type="KEGG" id="pabo:BCY86_01335"/>
<gene>
    <name evidence="18" type="ORF">BCY86_01335</name>
</gene>